<dbReference type="EMBL" id="JACCBX010000001">
    <property type="protein sequence ID" value="NYE03431.1"/>
    <property type="molecule type" value="Genomic_DNA"/>
</dbReference>
<dbReference type="AlphaFoldDB" id="A0A852T5D5"/>
<dbReference type="InterPro" id="IPR037012">
    <property type="entry name" value="NanQ/TabA/YiaL_sf"/>
</dbReference>
<dbReference type="GO" id="GO:0005829">
    <property type="term" value="C:cytosol"/>
    <property type="evidence" value="ECO:0007669"/>
    <property type="project" value="TreeGrafter"/>
</dbReference>
<dbReference type="PANTHER" id="PTHR34986:SF1">
    <property type="entry name" value="PROTEIN YIAL"/>
    <property type="match status" value="1"/>
</dbReference>
<organism evidence="1 2">
    <name type="scientific">Neobacillus niacini</name>
    <dbReference type="NCBI Taxonomy" id="86668"/>
    <lineage>
        <taxon>Bacteria</taxon>
        <taxon>Bacillati</taxon>
        <taxon>Bacillota</taxon>
        <taxon>Bacilli</taxon>
        <taxon>Bacillales</taxon>
        <taxon>Bacillaceae</taxon>
        <taxon>Neobacillus</taxon>
    </lineage>
</organism>
<dbReference type="Gene3D" id="2.60.120.370">
    <property type="entry name" value="YhcH/YjgK/YiaL"/>
    <property type="match status" value="1"/>
</dbReference>
<accession>A0A852T5D5</accession>
<proteinExistence type="predicted"/>
<name>A0A852T5D5_9BACI</name>
<evidence type="ECO:0000313" key="2">
    <source>
        <dbReference type="Proteomes" id="UP000548423"/>
    </source>
</evidence>
<comment type="caution">
    <text evidence="1">The sequence shown here is derived from an EMBL/GenBank/DDBJ whole genome shotgun (WGS) entry which is preliminary data.</text>
</comment>
<protein>
    <submittedName>
        <fullName evidence="1">YhcH/YjgK/YiaL family protein</fullName>
    </submittedName>
</protein>
<dbReference type="Pfam" id="PF04074">
    <property type="entry name" value="DUF386"/>
    <property type="match status" value="1"/>
</dbReference>
<dbReference type="PANTHER" id="PTHR34986">
    <property type="entry name" value="EVOLVED BETA-GALACTOSIDASE SUBUNIT BETA"/>
    <property type="match status" value="1"/>
</dbReference>
<dbReference type="InterPro" id="IPR004375">
    <property type="entry name" value="NanQ/TabA/YiaL"/>
</dbReference>
<gene>
    <name evidence="1" type="ORF">F4694_000150</name>
</gene>
<dbReference type="Proteomes" id="UP000548423">
    <property type="component" value="Unassembled WGS sequence"/>
</dbReference>
<reference evidence="2" key="1">
    <citation type="submission" date="2020-07" db="EMBL/GenBank/DDBJ databases">
        <authorList>
            <person name="Partida-Martinez L."/>
            <person name="Huntemann M."/>
            <person name="Clum A."/>
            <person name="Wang J."/>
            <person name="Palaniappan K."/>
            <person name="Ritter S."/>
            <person name="Chen I.-M."/>
            <person name="Stamatis D."/>
            <person name="Reddy T."/>
            <person name="O'Malley R."/>
            <person name="Daum C."/>
            <person name="Shapiro N."/>
            <person name="Ivanova N."/>
            <person name="Kyrpides N."/>
            <person name="Woyke T."/>
        </authorList>
    </citation>
    <scope>NUCLEOTIDE SEQUENCE [LARGE SCALE GENOMIC DNA]</scope>
    <source>
        <strain evidence="2">AT2.8</strain>
    </source>
</reference>
<evidence type="ECO:0000313" key="1">
    <source>
        <dbReference type="EMBL" id="NYE03431.1"/>
    </source>
</evidence>
<reference evidence="2" key="2">
    <citation type="submission" date="2020-08" db="EMBL/GenBank/DDBJ databases">
        <title>The Agave Microbiome: Exploring the role of microbial communities in plant adaptations to desert environments.</title>
        <authorList>
            <person name="Partida-Martinez L.P."/>
        </authorList>
    </citation>
    <scope>NUCLEOTIDE SEQUENCE [LARGE SCALE GENOMIC DNA]</scope>
    <source>
        <strain evidence="2">AT2.8</strain>
    </source>
</reference>
<sequence length="150" mass="17813">MIVNHIDNVNSYKGLNEKFDKAFEYIQNTNFEKLEPGFYEIEGEELFLNLVEYETKGIEDRVWESHKRYIDIQVIIEGHEFIGYELFERLKIKEDYNEQDDIYFLEGSLQSKVKLEKGDFIICYPQDAHMAGIMVNGREKVKKAVFKVKL</sequence>
<dbReference type="NCBIfam" id="TIGR00022">
    <property type="entry name" value="YhcH/YjgK/YiaL family protein"/>
    <property type="match status" value="1"/>
</dbReference>
<dbReference type="SUPFAM" id="SSF51197">
    <property type="entry name" value="Clavaminate synthase-like"/>
    <property type="match status" value="1"/>
</dbReference>